<evidence type="ECO:0000313" key="6">
    <source>
        <dbReference type="Proteomes" id="UP000295758"/>
    </source>
</evidence>
<organism evidence="3 7">
    <name type="scientific">Halanaerobium congolense</name>
    <dbReference type="NCBI Taxonomy" id="54121"/>
    <lineage>
        <taxon>Bacteria</taxon>
        <taxon>Bacillati</taxon>
        <taxon>Bacillota</taxon>
        <taxon>Clostridia</taxon>
        <taxon>Halanaerobiales</taxon>
        <taxon>Halanaerobiaceae</taxon>
        <taxon>Halanaerobium</taxon>
    </lineage>
</organism>
<protein>
    <submittedName>
        <fullName evidence="3">PD-(D/E)XK nuclease superfamily protein</fullName>
    </submittedName>
</protein>
<dbReference type="Proteomes" id="UP000295758">
    <property type="component" value="Unassembled WGS sequence"/>
</dbReference>
<dbReference type="Pfam" id="PF08011">
    <property type="entry name" value="PDDEXK_9"/>
    <property type="match status" value="1"/>
</dbReference>
<reference evidence="2 5" key="2">
    <citation type="submission" date="2018-04" db="EMBL/GenBank/DDBJ databases">
        <title>Subsurface microbial communities from deep shales in Ohio and West Virginia, USA.</title>
        <authorList>
            <person name="Wrighton K."/>
        </authorList>
    </citation>
    <scope>NUCLEOTIDE SEQUENCE [LARGE SCALE GENOMIC DNA]</scope>
    <source>
        <strain evidence="2 5">MSL28</strain>
    </source>
</reference>
<evidence type="ECO:0000313" key="5">
    <source>
        <dbReference type="Proteomes" id="UP000247389"/>
    </source>
</evidence>
<proteinExistence type="predicted"/>
<evidence type="ECO:0000259" key="1">
    <source>
        <dbReference type="Pfam" id="PF09820"/>
    </source>
</evidence>
<dbReference type="AlphaFoldDB" id="A0A1G6MI56"/>
<dbReference type="RefSeq" id="WP_073159530.1">
    <property type="nucleotide sequence ID" value="NZ_FMYT01000008.1"/>
</dbReference>
<dbReference type="Pfam" id="PF09820">
    <property type="entry name" value="AAA-ATPase_like"/>
    <property type="match status" value="1"/>
</dbReference>
<reference evidence="4 6" key="3">
    <citation type="submission" date="2019-03" db="EMBL/GenBank/DDBJ databases">
        <title>Deep subsurface shale carbon reservoir microbial communities from Ohio and West Virginia, USA.</title>
        <authorList>
            <person name="Wrighton K."/>
        </authorList>
    </citation>
    <scope>NUCLEOTIDE SEQUENCE [LARGE SCALE GENOMIC DNA]</scope>
    <source>
        <strain evidence="4 6">UTICA-S4D12</strain>
    </source>
</reference>
<evidence type="ECO:0000313" key="4">
    <source>
        <dbReference type="EMBL" id="TDS29792.1"/>
    </source>
</evidence>
<gene>
    <name evidence="4" type="ORF">BY453_1168</name>
    <name evidence="2" type="ORF">C8C78_10964</name>
    <name evidence="3" type="ORF">SAMN04488597_10884</name>
</gene>
<dbReference type="EMBL" id="QICM01000009">
    <property type="protein sequence ID" value="PXV67014.1"/>
    <property type="molecule type" value="Genomic_DNA"/>
</dbReference>
<dbReference type="InterPro" id="IPR027417">
    <property type="entry name" value="P-loop_NTPase"/>
</dbReference>
<feature type="domain" description="AAA-ATPase-like" evidence="1">
    <location>
        <begin position="5"/>
        <end position="222"/>
    </location>
</feature>
<dbReference type="InterPro" id="IPR018631">
    <property type="entry name" value="AAA-ATPase-like_dom"/>
</dbReference>
<accession>A0A1G6MI56</accession>
<evidence type="ECO:0000313" key="2">
    <source>
        <dbReference type="EMBL" id="PXV67014.1"/>
    </source>
</evidence>
<sequence length="564" mass="65801">MSRIPYGVSSFSRLQKDNYIYIDKTKHIETLESYGEPYIFFLRPRRFGKTLFLSTLEHYYDIQEKENFAELFGDLYIGQNKTELANNYYILKFDFSGVETSEPEKIYDNFNHLILEAISTFINKYQIEVEYREAPGSAIATLSSFLEAVQYEIDNKIYLLIDEYDHFANEILSFTSIDRFEDTVSKQGFLRKFFEVIKKKTGSIIDRLFVTGVSPITLDSMTSGFNIAKNKTMDSNLNTMMGFTEKEARCLIKQTLPDYDLDSMLEKLKEYYDGYLFTPRASERVFNTDMLLYYVSEYLIDNTEPSDLIDSNISSDYSKLQNLFSLKDKKQNYEILEDILAGNDQRGKVTVEFNLQRRFTKKDFLSLLFYLGFLTIDREEDGFIYFRVPNYAVKEIYFDYFNSIISEETSFDSLEIEASVVEILKNGEINPFIEKVEATLAALSNRDYIKFDEKYIKVLIFSYLNLTQLSIVKSEYEVAEGYLDLALLRRNKEKGNYDALIELKYIKAADYKEKGEALVEQKLKEASAQLERYGRAAEFKNRKDLKKWALVFAGTDAAAVEEIK</sequence>
<dbReference type="Gene3D" id="3.40.50.300">
    <property type="entry name" value="P-loop containing nucleotide triphosphate hydrolases"/>
    <property type="match status" value="1"/>
</dbReference>
<dbReference type="Proteomes" id="UP000324896">
    <property type="component" value="Unassembled WGS sequence"/>
</dbReference>
<dbReference type="PANTHER" id="PTHR34825">
    <property type="entry name" value="CONSERVED PROTEIN, WITH A WEAK D-GALACTARATE DEHYDRATASE/ALTRONATE HYDROLASE DOMAIN"/>
    <property type="match status" value="1"/>
</dbReference>
<evidence type="ECO:0000313" key="3">
    <source>
        <dbReference type="EMBL" id="SDC55298.1"/>
    </source>
</evidence>
<dbReference type="EMBL" id="FMYT01000008">
    <property type="protein sequence ID" value="SDC55298.1"/>
    <property type="molecule type" value="Genomic_DNA"/>
</dbReference>
<dbReference type="OrthoDB" id="1050390at2"/>
<dbReference type="STRING" id="54121.SAMN04515653_10584"/>
<dbReference type="InterPro" id="IPR012547">
    <property type="entry name" value="PDDEXK_9"/>
</dbReference>
<evidence type="ECO:0000313" key="7">
    <source>
        <dbReference type="Proteomes" id="UP000324896"/>
    </source>
</evidence>
<dbReference type="PANTHER" id="PTHR34825:SF2">
    <property type="entry name" value="AAA-ATPASE-LIKE DOMAIN-CONTAINING PROTEIN"/>
    <property type="match status" value="1"/>
</dbReference>
<name>A0A1G6MI56_9FIRM</name>
<dbReference type="EMBL" id="SOAA01000016">
    <property type="protein sequence ID" value="TDS29792.1"/>
    <property type="molecule type" value="Genomic_DNA"/>
</dbReference>
<dbReference type="Proteomes" id="UP000247389">
    <property type="component" value="Unassembled WGS sequence"/>
</dbReference>
<reference evidence="3 7" key="1">
    <citation type="submission" date="2016-10" db="EMBL/GenBank/DDBJ databases">
        <authorList>
            <person name="Varghese N."/>
            <person name="Submissions S."/>
        </authorList>
    </citation>
    <scope>NUCLEOTIDE SEQUENCE [LARGE SCALE GENOMIC DNA]</scope>
    <source>
        <strain evidence="3 7">WG10</strain>
    </source>
</reference>